<accession>A0AA41Z4E9</accession>
<gene>
    <name evidence="2" type="ORF">M8523_13595</name>
</gene>
<dbReference type="Proteomes" id="UP001165667">
    <property type="component" value="Unassembled WGS sequence"/>
</dbReference>
<keyword evidence="3" id="KW-1185">Reference proteome</keyword>
<keyword evidence="1" id="KW-0812">Transmembrane</keyword>
<dbReference type="RefSeq" id="WP_282585424.1">
    <property type="nucleotide sequence ID" value="NZ_JAMOIM010000008.1"/>
</dbReference>
<name>A0AA41Z4E9_9HYPH</name>
<dbReference type="AlphaFoldDB" id="A0AA41Z4E9"/>
<feature type="transmembrane region" description="Helical" evidence="1">
    <location>
        <begin position="38"/>
        <end position="62"/>
    </location>
</feature>
<evidence type="ECO:0000313" key="2">
    <source>
        <dbReference type="EMBL" id="MCW6509057.1"/>
    </source>
</evidence>
<organism evidence="2 3">
    <name type="scientific">Lichenifustis flavocetrariae</name>
    <dbReference type="NCBI Taxonomy" id="2949735"/>
    <lineage>
        <taxon>Bacteria</taxon>
        <taxon>Pseudomonadati</taxon>
        <taxon>Pseudomonadota</taxon>
        <taxon>Alphaproteobacteria</taxon>
        <taxon>Hyphomicrobiales</taxon>
        <taxon>Lichenihabitantaceae</taxon>
        <taxon>Lichenifustis</taxon>
    </lineage>
</organism>
<sequence length="67" mass="6809">MGSIDGLDIVSLLLGAALAYAVSLSIGRKIMGGEVPPLNRALIVVGLGLLLGYAISEIVHALQAAPR</sequence>
<evidence type="ECO:0000256" key="1">
    <source>
        <dbReference type="SAM" id="Phobius"/>
    </source>
</evidence>
<keyword evidence="1" id="KW-1133">Transmembrane helix</keyword>
<protein>
    <submittedName>
        <fullName evidence="2">Uncharacterized protein</fullName>
    </submittedName>
</protein>
<evidence type="ECO:0000313" key="3">
    <source>
        <dbReference type="Proteomes" id="UP001165667"/>
    </source>
</evidence>
<proteinExistence type="predicted"/>
<comment type="caution">
    <text evidence="2">The sequence shown here is derived from an EMBL/GenBank/DDBJ whole genome shotgun (WGS) entry which is preliminary data.</text>
</comment>
<keyword evidence="1" id="KW-0472">Membrane</keyword>
<reference evidence="2" key="1">
    <citation type="submission" date="2022-05" db="EMBL/GenBank/DDBJ databases">
        <authorList>
            <person name="Pankratov T."/>
        </authorList>
    </citation>
    <scope>NUCLEOTIDE SEQUENCE</scope>
    <source>
        <strain evidence="2">BP6-180914</strain>
    </source>
</reference>
<dbReference type="EMBL" id="JAMOIM010000008">
    <property type="protein sequence ID" value="MCW6509057.1"/>
    <property type="molecule type" value="Genomic_DNA"/>
</dbReference>
<feature type="transmembrane region" description="Helical" evidence="1">
    <location>
        <begin position="6"/>
        <end position="26"/>
    </location>
</feature>